<dbReference type="Gene3D" id="3.40.50.10320">
    <property type="entry name" value="LmbE-like"/>
    <property type="match status" value="1"/>
</dbReference>
<dbReference type="InterPro" id="IPR024078">
    <property type="entry name" value="LmbE-like_dom_sf"/>
</dbReference>
<reference evidence="3" key="1">
    <citation type="submission" date="2016-11" db="EMBL/GenBank/DDBJ databases">
        <title>Complete genome sequence of Virgibacillus pantothenticus 21D, a halophilic bacterium isolated from the deep hypersaline anoxic basin Discovery in the Mediterranean Sea.</title>
        <authorList>
            <person name="Zeaiter Z."/>
            <person name="Booth J.M."/>
            <person name="Prosdocimi E.M."/>
            <person name="Mapelli F."/>
            <person name="Fusi M."/>
            <person name="Daffonchio D."/>
            <person name="Borin S."/>
            <person name="Crotti E."/>
        </authorList>
    </citation>
    <scope>NUCLEOTIDE SEQUENCE [LARGE SCALE GENOMIC DNA]</scope>
    <source>
        <strain evidence="3">21D</strain>
    </source>
</reference>
<sequence length="231" mass="26518">MNVLVFSAHPDDEVIGVGGTIAKHVERGDTVNVVIIAEGKSSRYDIYEKPEDQVLKESYLETKKACEKLGVSKFKRLNFPDNRLDSYQLLEIVKVVENNIEEFNPNIVYTQYGGDINIDHAVVHRAVMTATRPLPNHNVKWVFTYETLSSTEWNYNVKDSFIPNYFVNIENQLTKKIEAMSYYKSELREYPHPRSLNAIQHNAKVWGAKVGVHAAEAFRLVRGLWIEDKTS</sequence>
<accession>A0A2K9IYN3</accession>
<organism evidence="2 3">
    <name type="scientific">Virgibacillus dokdonensis</name>
    <dbReference type="NCBI Taxonomy" id="302167"/>
    <lineage>
        <taxon>Bacteria</taxon>
        <taxon>Bacillati</taxon>
        <taxon>Bacillota</taxon>
        <taxon>Bacilli</taxon>
        <taxon>Bacillales</taxon>
        <taxon>Bacillaceae</taxon>
        <taxon>Virgibacillus</taxon>
    </lineage>
</organism>
<comment type="cofactor">
    <cofactor evidence="1">
        <name>Zn(2+)</name>
        <dbReference type="ChEBI" id="CHEBI:29105"/>
    </cofactor>
</comment>
<evidence type="ECO:0000313" key="2">
    <source>
        <dbReference type="EMBL" id="AUJ24842.1"/>
    </source>
</evidence>
<dbReference type="Pfam" id="PF02585">
    <property type="entry name" value="PIG-L"/>
    <property type="match status" value="1"/>
</dbReference>
<protein>
    <submittedName>
        <fullName evidence="2">Glucosamine-6-phosphate deaminase-like protein</fullName>
    </submittedName>
</protein>
<proteinExistence type="predicted"/>
<dbReference type="SUPFAM" id="SSF102588">
    <property type="entry name" value="LmbE-like"/>
    <property type="match status" value="1"/>
</dbReference>
<dbReference type="PANTHER" id="PTHR12993:SF30">
    <property type="entry name" value="N-ACETYL-ALPHA-D-GLUCOSAMINYL L-MALATE DEACETYLASE 1"/>
    <property type="match status" value="1"/>
</dbReference>
<evidence type="ECO:0000313" key="3">
    <source>
        <dbReference type="Proteomes" id="UP000234237"/>
    </source>
</evidence>
<dbReference type="InterPro" id="IPR003737">
    <property type="entry name" value="GlcNAc_PI_deacetylase-related"/>
</dbReference>
<dbReference type="RefSeq" id="WP_101933256.1">
    <property type="nucleotide sequence ID" value="NZ_CP018622.1"/>
</dbReference>
<evidence type="ECO:0000256" key="1">
    <source>
        <dbReference type="ARBA" id="ARBA00001947"/>
    </source>
</evidence>
<dbReference type="AlphaFoldDB" id="A0A2K9IYN3"/>
<dbReference type="GO" id="GO:0016811">
    <property type="term" value="F:hydrolase activity, acting on carbon-nitrogen (but not peptide) bonds, in linear amides"/>
    <property type="evidence" value="ECO:0007669"/>
    <property type="project" value="TreeGrafter"/>
</dbReference>
<name>A0A2K9IYN3_9BACI</name>
<dbReference type="PANTHER" id="PTHR12993">
    <property type="entry name" value="N-ACETYLGLUCOSAMINYL-PHOSPHATIDYLINOSITOL DE-N-ACETYLASE-RELATED"/>
    <property type="match status" value="1"/>
</dbReference>
<dbReference type="Proteomes" id="UP000234237">
    <property type="component" value="Chromosome"/>
</dbReference>
<dbReference type="KEGG" id="vpn:A21D_01761"/>
<dbReference type="EMBL" id="CP018622">
    <property type="protein sequence ID" value="AUJ24842.1"/>
    <property type="molecule type" value="Genomic_DNA"/>
</dbReference>
<gene>
    <name evidence="2" type="ORF">A21D_01761</name>
</gene>